<proteinExistence type="inferred from homology"/>
<evidence type="ECO:0000313" key="5">
    <source>
        <dbReference type="Proteomes" id="UP001501231"/>
    </source>
</evidence>
<keyword evidence="5" id="KW-1185">Reference proteome</keyword>
<sequence>MTDLAETTTPLRPVARLLPPLADEFDEPVADLVVPLADATRPAAVLLGVPFDATTMGRSGSKHAPAAVRTALAGLLGYHAGFDIDLRTGGVLADAGDVDALQTDVEETWRRITEAVTVRMSTADAPLVVLGGDNSLTFPVLRGALAARTGRLGVVHFDAHFDVRDSHHGEPASGVPFRRALEDLDGRIRGRNLTQIGIAGWENTKAAADYVAAQGIRVYSAREVQTTPVERLVDEAVSRALDGTGGLWISIDIDAVDGAFAPGTNCPTVGGLTSHQLLELVWRLSQVPEVVGLDLSEVSPPLDRDGVTVQLAAATILTFLAGRAKAGRTA</sequence>
<protein>
    <submittedName>
        <fullName evidence="4">Agmatinase</fullName>
    </submittedName>
</protein>
<dbReference type="PANTHER" id="PTHR11358:SF26">
    <property type="entry name" value="GUANIDINO ACID HYDROLASE, MITOCHONDRIAL"/>
    <property type="match status" value="1"/>
</dbReference>
<dbReference type="PROSITE" id="PS51409">
    <property type="entry name" value="ARGINASE_2"/>
    <property type="match status" value="1"/>
</dbReference>
<dbReference type="CDD" id="cd09990">
    <property type="entry name" value="Agmatinase-like"/>
    <property type="match status" value="1"/>
</dbReference>
<dbReference type="InterPro" id="IPR023696">
    <property type="entry name" value="Ureohydrolase_dom_sf"/>
</dbReference>
<organism evidence="4 5">
    <name type="scientific">Actinomadura vinacea</name>
    <dbReference type="NCBI Taxonomy" id="115336"/>
    <lineage>
        <taxon>Bacteria</taxon>
        <taxon>Bacillati</taxon>
        <taxon>Actinomycetota</taxon>
        <taxon>Actinomycetes</taxon>
        <taxon>Streptosporangiales</taxon>
        <taxon>Thermomonosporaceae</taxon>
        <taxon>Actinomadura</taxon>
    </lineage>
</organism>
<dbReference type="RefSeq" id="WP_344586617.1">
    <property type="nucleotide sequence ID" value="NZ_BAAARW010000002.1"/>
</dbReference>
<dbReference type="PRINTS" id="PR00116">
    <property type="entry name" value="ARGINASE"/>
</dbReference>
<name>A0ABN3IC53_9ACTN</name>
<gene>
    <name evidence="4" type="primary">speB</name>
    <name evidence="4" type="ORF">GCM10010191_04410</name>
</gene>
<dbReference type="PIRSF" id="PIRSF036979">
    <property type="entry name" value="Arginase"/>
    <property type="match status" value="1"/>
</dbReference>
<dbReference type="PANTHER" id="PTHR11358">
    <property type="entry name" value="ARGINASE/AGMATINASE"/>
    <property type="match status" value="1"/>
</dbReference>
<evidence type="ECO:0000256" key="1">
    <source>
        <dbReference type="ARBA" id="ARBA00022723"/>
    </source>
</evidence>
<dbReference type="EMBL" id="BAAARW010000002">
    <property type="protein sequence ID" value="GAA2400376.1"/>
    <property type="molecule type" value="Genomic_DNA"/>
</dbReference>
<comment type="caution">
    <text evidence="4">The sequence shown here is derived from an EMBL/GenBank/DDBJ whole genome shotgun (WGS) entry which is preliminary data.</text>
</comment>
<evidence type="ECO:0000256" key="2">
    <source>
        <dbReference type="ARBA" id="ARBA00022801"/>
    </source>
</evidence>
<keyword evidence="2" id="KW-0378">Hydrolase</keyword>
<comment type="similarity">
    <text evidence="3">Belongs to the arginase family.</text>
</comment>
<keyword evidence="1" id="KW-0479">Metal-binding</keyword>
<dbReference type="Pfam" id="PF00491">
    <property type="entry name" value="Arginase"/>
    <property type="match status" value="1"/>
</dbReference>
<evidence type="ECO:0000313" key="4">
    <source>
        <dbReference type="EMBL" id="GAA2400376.1"/>
    </source>
</evidence>
<dbReference type="Proteomes" id="UP001501231">
    <property type="component" value="Unassembled WGS sequence"/>
</dbReference>
<dbReference type="SUPFAM" id="SSF52768">
    <property type="entry name" value="Arginase/deacetylase"/>
    <property type="match status" value="1"/>
</dbReference>
<reference evidence="4 5" key="1">
    <citation type="journal article" date="2019" name="Int. J. Syst. Evol. Microbiol.">
        <title>The Global Catalogue of Microorganisms (GCM) 10K type strain sequencing project: providing services to taxonomists for standard genome sequencing and annotation.</title>
        <authorList>
            <consortium name="The Broad Institute Genomics Platform"/>
            <consortium name="The Broad Institute Genome Sequencing Center for Infectious Disease"/>
            <person name="Wu L."/>
            <person name="Ma J."/>
        </authorList>
    </citation>
    <scope>NUCLEOTIDE SEQUENCE [LARGE SCALE GENOMIC DNA]</scope>
    <source>
        <strain evidence="4 5">JCM 3325</strain>
    </source>
</reference>
<dbReference type="Gene3D" id="3.40.800.10">
    <property type="entry name" value="Ureohydrolase domain"/>
    <property type="match status" value="1"/>
</dbReference>
<evidence type="ECO:0000256" key="3">
    <source>
        <dbReference type="PROSITE-ProRule" id="PRU00742"/>
    </source>
</evidence>
<dbReference type="InterPro" id="IPR006035">
    <property type="entry name" value="Ureohydrolase"/>
</dbReference>
<accession>A0ABN3IC53</accession>